<dbReference type="Gene3D" id="3.10.20.30">
    <property type="match status" value="1"/>
</dbReference>
<comment type="caution">
    <text evidence="1">The sequence shown here is derived from an EMBL/GenBank/DDBJ whole genome shotgun (WGS) entry which is preliminary data.</text>
</comment>
<dbReference type="PANTHER" id="PTHR23404">
    <property type="entry name" value="MOLYBDOPTERIN SYNTHASE RELATED"/>
    <property type="match status" value="1"/>
</dbReference>
<dbReference type="Pfam" id="PF02391">
    <property type="entry name" value="MoaE"/>
    <property type="match status" value="1"/>
</dbReference>
<gene>
    <name evidence="1" type="ORF">F4V43_15260</name>
</gene>
<reference evidence="1 2" key="1">
    <citation type="submission" date="2019-09" db="EMBL/GenBank/DDBJ databases">
        <title>Bacillus ochoae sp. nov., Paenibacillus whitsoniae sp. nov., Paenibacillus spiritus sp. nov. Isolated from the Mars Exploration Rover during spacecraft assembly.</title>
        <authorList>
            <person name="Seuylemezian A."/>
            <person name="Vaishampayan P."/>
        </authorList>
    </citation>
    <scope>NUCLEOTIDE SEQUENCE [LARGE SCALE GENOMIC DNA]</scope>
    <source>
        <strain evidence="1 2">MER_111</strain>
    </source>
</reference>
<organism evidence="1 2">
    <name type="scientific">Paenibacillus spiritus</name>
    <dbReference type="NCBI Taxonomy" id="2496557"/>
    <lineage>
        <taxon>Bacteria</taxon>
        <taxon>Bacillati</taxon>
        <taxon>Bacillota</taxon>
        <taxon>Bacilli</taxon>
        <taxon>Bacillales</taxon>
        <taxon>Paenibacillaceae</taxon>
        <taxon>Paenibacillus</taxon>
    </lineage>
</organism>
<dbReference type="CDD" id="cd00754">
    <property type="entry name" value="Ubl_MoaD"/>
    <property type="match status" value="1"/>
</dbReference>
<dbReference type="GO" id="GO:0006777">
    <property type="term" value="P:Mo-molybdopterin cofactor biosynthetic process"/>
    <property type="evidence" value="ECO:0007669"/>
    <property type="project" value="InterPro"/>
</dbReference>
<protein>
    <submittedName>
        <fullName evidence="1">Molybdopterin converting factor</fullName>
    </submittedName>
</protein>
<dbReference type="RefSeq" id="WP_150459119.1">
    <property type="nucleotide sequence ID" value="NZ_VYKK01000022.1"/>
</dbReference>
<dbReference type="SUPFAM" id="SSF54285">
    <property type="entry name" value="MoaD/ThiS"/>
    <property type="match status" value="1"/>
</dbReference>
<dbReference type="OrthoDB" id="9803224at2"/>
<name>A0A5J5G1F3_9BACL</name>
<dbReference type="Proteomes" id="UP000367750">
    <property type="component" value="Unassembled WGS sequence"/>
</dbReference>
<evidence type="ECO:0000313" key="1">
    <source>
        <dbReference type="EMBL" id="KAA8999687.1"/>
    </source>
</evidence>
<evidence type="ECO:0000313" key="2">
    <source>
        <dbReference type="Proteomes" id="UP000367750"/>
    </source>
</evidence>
<dbReference type="EMBL" id="VYKK01000022">
    <property type="protein sequence ID" value="KAA8999687.1"/>
    <property type="molecule type" value="Genomic_DNA"/>
</dbReference>
<dbReference type="InterPro" id="IPR012675">
    <property type="entry name" value="Beta-grasp_dom_sf"/>
</dbReference>
<dbReference type="AlphaFoldDB" id="A0A5J5G1F3"/>
<sequence length="224" mass="24099">MHVEIRLFAGLAEVIGSSLLSFHIAEPPVTAGRLKELLAASYPDAASQIAVSMTAVDREYAGDDTVIAEGSEVALIPPVSGGEPLTAASVDGRYAITELPLNPQDILDKVQDRNRGASLLFLGTVREMTGEERTVLLEYEAYLPMALAKLESIGRETETRWNACCAISHRIGPVGPGEASVAIAVASAHREAAYEASRYAIEELKRMVPIWKKDVGESGQHWVS</sequence>
<dbReference type="InterPro" id="IPR003749">
    <property type="entry name" value="ThiS/MoaD-like"/>
</dbReference>
<dbReference type="SUPFAM" id="SSF54690">
    <property type="entry name" value="Molybdopterin synthase subunit MoaE"/>
    <property type="match status" value="1"/>
</dbReference>
<dbReference type="InterPro" id="IPR003448">
    <property type="entry name" value="Mopterin_biosynth_MoaE"/>
</dbReference>
<dbReference type="InterPro" id="IPR016155">
    <property type="entry name" value="Mopterin_synth/thiamin_S_b"/>
</dbReference>
<proteinExistence type="predicted"/>
<dbReference type="InterPro" id="IPR036563">
    <property type="entry name" value="MoaE_sf"/>
</dbReference>
<dbReference type="CDD" id="cd00756">
    <property type="entry name" value="MoaE"/>
    <property type="match status" value="1"/>
</dbReference>
<keyword evidence="2" id="KW-1185">Reference proteome</keyword>
<accession>A0A5J5G1F3</accession>
<dbReference type="Pfam" id="PF02597">
    <property type="entry name" value="ThiS"/>
    <property type="match status" value="1"/>
</dbReference>
<dbReference type="Gene3D" id="3.90.1170.40">
    <property type="entry name" value="Molybdopterin biosynthesis MoaE subunit"/>
    <property type="match status" value="1"/>
</dbReference>